<dbReference type="RefSeq" id="WP_155543537.1">
    <property type="nucleotide sequence ID" value="NZ_CABVGP010000001.1"/>
</dbReference>
<dbReference type="AlphaFoldDB" id="A0A6I8LTW5"/>
<sequence>MPVRTPRPPATDVVAMALKVLVAQGMTGAAAQAALISMAQERGLAVRNCAGLIVAAVDGRMG</sequence>
<evidence type="ECO:0000313" key="2">
    <source>
        <dbReference type="Proteomes" id="UP000399805"/>
    </source>
</evidence>
<dbReference type="Proteomes" id="UP000399805">
    <property type="component" value="Unassembled WGS sequence"/>
</dbReference>
<accession>A0A6I8LTW5</accession>
<reference evidence="1 2" key="1">
    <citation type="submission" date="2019-09" db="EMBL/GenBank/DDBJ databases">
        <authorList>
            <person name="Leyn A S."/>
        </authorList>
    </citation>
    <scope>NUCLEOTIDE SEQUENCE [LARGE SCALE GENOMIC DNA]</scope>
    <source>
        <strain evidence="1">AA231_1</strain>
    </source>
</reference>
<dbReference type="EMBL" id="CABVGP010000001">
    <property type="protein sequence ID" value="VVJ18559.1"/>
    <property type="molecule type" value="Genomic_DNA"/>
</dbReference>
<evidence type="ECO:0008006" key="3">
    <source>
        <dbReference type="Google" id="ProtNLM"/>
    </source>
</evidence>
<proteinExistence type="predicted"/>
<organism evidence="1 2">
    <name type="scientific">Amycolatopsis camponoti</name>
    <dbReference type="NCBI Taxonomy" id="2606593"/>
    <lineage>
        <taxon>Bacteria</taxon>
        <taxon>Bacillati</taxon>
        <taxon>Actinomycetota</taxon>
        <taxon>Actinomycetes</taxon>
        <taxon>Pseudonocardiales</taxon>
        <taxon>Pseudonocardiaceae</taxon>
        <taxon>Amycolatopsis</taxon>
    </lineage>
</organism>
<keyword evidence="2" id="KW-1185">Reference proteome</keyword>
<name>A0A6I8LTW5_9PSEU</name>
<protein>
    <recommendedName>
        <fullName evidence="3">ANTAR domain-containing protein</fullName>
    </recommendedName>
</protein>
<evidence type="ECO:0000313" key="1">
    <source>
        <dbReference type="EMBL" id="VVJ18559.1"/>
    </source>
</evidence>
<gene>
    <name evidence="1" type="ORF">AA23TX_03580</name>
</gene>